<evidence type="ECO:0000313" key="5">
    <source>
        <dbReference type="EMBL" id="KAK2968020.1"/>
    </source>
</evidence>
<dbReference type="SUPFAM" id="SSF52540">
    <property type="entry name" value="P-loop containing nucleoside triphosphate hydrolases"/>
    <property type="match status" value="1"/>
</dbReference>
<gene>
    <name evidence="5" type="ORF">RJ640_001544</name>
</gene>
<name>A0AA88QZX9_9ASTE</name>
<evidence type="ECO:0000259" key="4">
    <source>
        <dbReference type="Pfam" id="PF00685"/>
    </source>
</evidence>
<feature type="domain" description="Sulfotransferase" evidence="4">
    <location>
        <begin position="52"/>
        <end position="135"/>
    </location>
</feature>
<evidence type="ECO:0000256" key="2">
    <source>
        <dbReference type="ARBA" id="ARBA00022679"/>
    </source>
</evidence>
<evidence type="ECO:0000256" key="1">
    <source>
        <dbReference type="ARBA" id="ARBA00005771"/>
    </source>
</evidence>
<dbReference type="Gene3D" id="3.40.50.300">
    <property type="entry name" value="P-loop containing nucleotide triphosphate hydrolases"/>
    <property type="match status" value="2"/>
</dbReference>
<comment type="similarity">
    <text evidence="1 3">Belongs to the sulfotransferase 1 family.</text>
</comment>
<dbReference type="EC" id="2.8.2.-" evidence="3"/>
<evidence type="ECO:0000313" key="6">
    <source>
        <dbReference type="Proteomes" id="UP001187471"/>
    </source>
</evidence>
<dbReference type="EMBL" id="JAVXUO010002956">
    <property type="protein sequence ID" value="KAK2968020.1"/>
    <property type="molecule type" value="Genomic_DNA"/>
</dbReference>
<reference evidence="5" key="1">
    <citation type="submission" date="2022-12" db="EMBL/GenBank/DDBJ databases">
        <title>Draft genome assemblies for two species of Escallonia (Escalloniales).</title>
        <authorList>
            <person name="Chanderbali A."/>
            <person name="Dervinis C."/>
            <person name="Anghel I."/>
            <person name="Soltis D."/>
            <person name="Soltis P."/>
            <person name="Zapata F."/>
        </authorList>
    </citation>
    <scope>NUCLEOTIDE SEQUENCE</scope>
    <source>
        <strain evidence="5">UCBG92.1500</strain>
        <tissue evidence="5">Leaf</tissue>
    </source>
</reference>
<dbReference type="Proteomes" id="UP001187471">
    <property type="component" value="Unassembled WGS sequence"/>
</dbReference>
<evidence type="ECO:0000256" key="3">
    <source>
        <dbReference type="RuleBase" id="RU361155"/>
    </source>
</evidence>
<comment type="caution">
    <text evidence="5">The sequence shown here is derived from an EMBL/GenBank/DDBJ whole genome shotgun (WGS) entry which is preliminary data.</text>
</comment>
<accession>A0AA88QZX9</accession>
<dbReference type="InterPro" id="IPR000863">
    <property type="entry name" value="Sulfotransferase_dom"/>
</dbReference>
<keyword evidence="6" id="KW-1185">Reference proteome</keyword>
<dbReference type="Pfam" id="PF00685">
    <property type="entry name" value="Sulfotransfer_1"/>
    <property type="match status" value="1"/>
</dbReference>
<dbReference type="AlphaFoldDB" id="A0AA88QZX9"/>
<proteinExistence type="inferred from homology"/>
<dbReference type="PANTHER" id="PTHR11783">
    <property type="entry name" value="SULFOTRANSFERASE SULT"/>
    <property type="match status" value="1"/>
</dbReference>
<organism evidence="5 6">
    <name type="scientific">Escallonia rubra</name>
    <dbReference type="NCBI Taxonomy" id="112253"/>
    <lineage>
        <taxon>Eukaryota</taxon>
        <taxon>Viridiplantae</taxon>
        <taxon>Streptophyta</taxon>
        <taxon>Embryophyta</taxon>
        <taxon>Tracheophyta</taxon>
        <taxon>Spermatophyta</taxon>
        <taxon>Magnoliopsida</taxon>
        <taxon>eudicotyledons</taxon>
        <taxon>Gunneridae</taxon>
        <taxon>Pentapetalae</taxon>
        <taxon>asterids</taxon>
        <taxon>campanulids</taxon>
        <taxon>Escalloniales</taxon>
        <taxon>Escalloniaceae</taxon>
        <taxon>Escallonia</taxon>
    </lineage>
</organism>
<dbReference type="GO" id="GO:0008146">
    <property type="term" value="F:sulfotransferase activity"/>
    <property type="evidence" value="ECO:0007669"/>
    <property type="project" value="InterPro"/>
</dbReference>
<dbReference type="InterPro" id="IPR027417">
    <property type="entry name" value="P-loop_NTPase"/>
</dbReference>
<keyword evidence="2 3" id="KW-0808">Transferase</keyword>
<protein>
    <recommendedName>
        <fullName evidence="3">Sulfotransferase</fullName>
        <ecNumber evidence="3">2.8.2.-</ecNumber>
    </recommendedName>
</protein>
<sequence length="165" mass="18958">MKTLPKGKAWRTEYVVRYQGFWLNPTVALKGVLLVQDDFKARATDIILSAFMKCGVSEFGPFWDHVLGYWKASLESPDKILFLKYEYMKREPSVHLKGLAKFMGQPFSMEEEKKGLVEEILKLCSFENLSNLEFLFGTWELAELAFPASEMLCITILGEFVLRVG</sequence>